<keyword evidence="1" id="KW-0560">Oxidoreductase</keyword>
<dbReference type="GO" id="GO:0005737">
    <property type="term" value="C:cytoplasm"/>
    <property type="evidence" value="ECO:0007669"/>
    <property type="project" value="TreeGrafter"/>
</dbReference>
<reference evidence="2 3" key="1">
    <citation type="submission" date="2015-12" db="EMBL/GenBank/DDBJ databases">
        <title>The genome of Folsomia candida.</title>
        <authorList>
            <person name="Faddeeva A."/>
            <person name="Derks M.F."/>
            <person name="Anvar Y."/>
            <person name="Smit S."/>
            <person name="Van Straalen N."/>
            <person name="Roelofs D."/>
        </authorList>
    </citation>
    <scope>NUCLEOTIDE SEQUENCE [LARGE SCALE GENOMIC DNA]</scope>
    <source>
        <strain evidence="2 3">VU population</strain>
        <tissue evidence="2">Whole body</tissue>
    </source>
</reference>
<organism evidence="2 3">
    <name type="scientific">Folsomia candida</name>
    <name type="common">Springtail</name>
    <dbReference type="NCBI Taxonomy" id="158441"/>
    <lineage>
        <taxon>Eukaryota</taxon>
        <taxon>Metazoa</taxon>
        <taxon>Ecdysozoa</taxon>
        <taxon>Arthropoda</taxon>
        <taxon>Hexapoda</taxon>
        <taxon>Collembola</taxon>
        <taxon>Entomobryomorpha</taxon>
        <taxon>Isotomoidea</taxon>
        <taxon>Isotomidae</taxon>
        <taxon>Proisotominae</taxon>
        <taxon>Folsomia</taxon>
    </lineage>
</organism>
<dbReference type="PANTHER" id="PTHR10801">
    <property type="entry name" value="24-DEHYDROCHOLESTEROL REDUCTASE"/>
    <property type="match status" value="1"/>
</dbReference>
<protein>
    <submittedName>
        <fullName evidence="2">Delta(24)-sterol reductase</fullName>
    </submittedName>
</protein>
<dbReference type="AlphaFoldDB" id="A0A226DSE9"/>
<dbReference type="GO" id="GO:0008202">
    <property type="term" value="P:steroid metabolic process"/>
    <property type="evidence" value="ECO:0007669"/>
    <property type="project" value="TreeGrafter"/>
</dbReference>
<dbReference type="Proteomes" id="UP000198287">
    <property type="component" value="Unassembled WGS sequence"/>
</dbReference>
<proteinExistence type="predicted"/>
<evidence type="ECO:0000256" key="1">
    <source>
        <dbReference type="ARBA" id="ARBA00023002"/>
    </source>
</evidence>
<keyword evidence="3" id="KW-1185">Reference proteome</keyword>
<dbReference type="GO" id="GO:0016020">
    <property type="term" value="C:membrane"/>
    <property type="evidence" value="ECO:0007669"/>
    <property type="project" value="TreeGrafter"/>
</dbReference>
<dbReference type="OMA" id="TKSMENW"/>
<sequence length="167" mass="20109">MPVMRWLFGWTAPSEINFYKLIPHSFRRVFELNMVLQDFIVPIEKAKMALQFFNEQVEIYPVWLCPSRSFNEPGFFKFDEKPDTMQLDIGIYGIPKNPDDYELVKSNKIYEQFCLQNRCWKALYADTFLSRDEFYEMFDPTMYNKVRKQLNCENAFPDVYEKISARI</sequence>
<dbReference type="PANTHER" id="PTHR10801:SF0">
    <property type="entry name" value="DELTA(24)-STEROL REDUCTASE"/>
    <property type="match status" value="1"/>
</dbReference>
<name>A0A226DSE9_FOLCA</name>
<dbReference type="OrthoDB" id="415825at2759"/>
<dbReference type="EMBL" id="LNIX01000012">
    <property type="protein sequence ID" value="OXA47948.1"/>
    <property type="molecule type" value="Genomic_DNA"/>
</dbReference>
<dbReference type="GO" id="GO:0000246">
    <property type="term" value="F:Delta24(24-1) sterol reductase activity"/>
    <property type="evidence" value="ECO:0007669"/>
    <property type="project" value="TreeGrafter"/>
</dbReference>
<evidence type="ECO:0000313" key="3">
    <source>
        <dbReference type="Proteomes" id="UP000198287"/>
    </source>
</evidence>
<comment type="caution">
    <text evidence="2">The sequence shown here is derived from an EMBL/GenBank/DDBJ whole genome shotgun (WGS) entry which is preliminary data.</text>
</comment>
<accession>A0A226DSE9</accession>
<evidence type="ECO:0000313" key="2">
    <source>
        <dbReference type="EMBL" id="OXA47948.1"/>
    </source>
</evidence>
<dbReference type="STRING" id="158441.A0A226DSE9"/>
<gene>
    <name evidence="2" type="ORF">Fcan01_17392</name>
</gene>
<dbReference type="InterPro" id="IPR040165">
    <property type="entry name" value="Diminuto-like"/>
</dbReference>